<protein>
    <submittedName>
        <fullName evidence="1">Uncharacterized protein</fullName>
    </submittedName>
</protein>
<organism evidence="1">
    <name type="scientific">marine sediment metagenome</name>
    <dbReference type="NCBI Taxonomy" id="412755"/>
    <lineage>
        <taxon>unclassified sequences</taxon>
        <taxon>metagenomes</taxon>
        <taxon>ecological metagenomes</taxon>
    </lineage>
</organism>
<proteinExistence type="predicted"/>
<comment type="caution">
    <text evidence="1">The sequence shown here is derived from an EMBL/GenBank/DDBJ whole genome shotgun (WGS) entry which is preliminary data.</text>
</comment>
<name>A0A0F9SL16_9ZZZZ</name>
<dbReference type="EMBL" id="LAZR01002446">
    <property type="protein sequence ID" value="KKN29943.1"/>
    <property type="molecule type" value="Genomic_DNA"/>
</dbReference>
<evidence type="ECO:0000313" key="1">
    <source>
        <dbReference type="EMBL" id="KKN29943.1"/>
    </source>
</evidence>
<dbReference type="AlphaFoldDB" id="A0A0F9SL16"/>
<gene>
    <name evidence="1" type="ORF">LCGC14_0838970</name>
</gene>
<reference evidence="1" key="1">
    <citation type="journal article" date="2015" name="Nature">
        <title>Complex archaea that bridge the gap between prokaryotes and eukaryotes.</title>
        <authorList>
            <person name="Spang A."/>
            <person name="Saw J.H."/>
            <person name="Jorgensen S.L."/>
            <person name="Zaremba-Niedzwiedzka K."/>
            <person name="Martijn J."/>
            <person name="Lind A.E."/>
            <person name="van Eijk R."/>
            <person name="Schleper C."/>
            <person name="Guy L."/>
            <person name="Ettema T.J."/>
        </authorList>
    </citation>
    <scope>NUCLEOTIDE SEQUENCE</scope>
</reference>
<sequence length="71" mass="8351">MGFKCSLILSCGIGFWTLKLVTKVKVKNNHIIWILIKGECMRIILINQKKVEKSLRKIALNEFKVKRMLYE</sequence>
<accession>A0A0F9SL16</accession>